<dbReference type="Proteomes" id="UP001178461">
    <property type="component" value="Chromosome 10"/>
</dbReference>
<protein>
    <recommendedName>
        <fullName evidence="7">Bactericidal permeability-increasing protein</fullName>
        <shortName evidence="7">BPI</shortName>
    </recommendedName>
</protein>
<accession>A0AA35KXJ0</accession>
<dbReference type="AlphaFoldDB" id="A0AA35KXJ0"/>
<keyword evidence="3 7" id="KW-0964">Secreted</keyword>
<dbReference type="GO" id="GO:0050829">
    <property type="term" value="P:defense response to Gram-negative bacterium"/>
    <property type="evidence" value="ECO:0007669"/>
    <property type="project" value="UniProtKB-UniRule"/>
</dbReference>
<evidence type="ECO:0000313" key="12">
    <source>
        <dbReference type="Proteomes" id="UP001178461"/>
    </source>
</evidence>
<dbReference type="GO" id="GO:0005615">
    <property type="term" value="C:extracellular space"/>
    <property type="evidence" value="ECO:0007669"/>
    <property type="project" value="UniProtKB-UniRule"/>
</dbReference>
<evidence type="ECO:0000313" key="11">
    <source>
        <dbReference type="EMBL" id="CAI5786125.1"/>
    </source>
</evidence>
<evidence type="ECO:0000259" key="9">
    <source>
        <dbReference type="SMART" id="SM00328"/>
    </source>
</evidence>
<comment type="subunit">
    <text evidence="7">Monomer. Homodimer; disulfide-linked.</text>
</comment>
<dbReference type="Gene3D" id="3.15.20.10">
    <property type="entry name" value="Bactericidal permeability-increasing protein, domain 2"/>
    <property type="match status" value="1"/>
</dbReference>
<keyword evidence="5 7" id="KW-0325">Glycoprotein</keyword>
<dbReference type="FunFam" id="3.15.10.10:FF:000001">
    <property type="entry name" value="phospholipid transfer protein-like"/>
    <property type="match status" value="1"/>
</dbReference>
<comment type="domain">
    <text evidence="7">The N- and C-terminal barrels adopt an identical fold despite having only 13% of conserved residues.</text>
</comment>
<evidence type="ECO:0000259" key="10">
    <source>
        <dbReference type="SMART" id="SM00329"/>
    </source>
</evidence>
<keyword evidence="7" id="KW-0044">Antibiotic</keyword>
<organism evidence="11 12">
    <name type="scientific">Podarcis lilfordi</name>
    <name type="common">Lilford's wall lizard</name>
    <dbReference type="NCBI Taxonomy" id="74358"/>
    <lineage>
        <taxon>Eukaryota</taxon>
        <taxon>Metazoa</taxon>
        <taxon>Chordata</taxon>
        <taxon>Craniata</taxon>
        <taxon>Vertebrata</taxon>
        <taxon>Euteleostomi</taxon>
        <taxon>Lepidosauria</taxon>
        <taxon>Squamata</taxon>
        <taxon>Bifurcata</taxon>
        <taxon>Unidentata</taxon>
        <taxon>Episquamata</taxon>
        <taxon>Laterata</taxon>
        <taxon>Lacertibaenia</taxon>
        <taxon>Lacertidae</taxon>
        <taxon>Podarcis</taxon>
    </lineage>
</organism>
<evidence type="ECO:0000256" key="3">
    <source>
        <dbReference type="ARBA" id="ARBA00022525"/>
    </source>
</evidence>
<gene>
    <name evidence="11" type="ORF">PODLI_1B026401</name>
</gene>
<evidence type="ECO:0000256" key="1">
    <source>
        <dbReference type="ARBA" id="ARBA00004613"/>
    </source>
</evidence>
<evidence type="ECO:0000256" key="6">
    <source>
        <dbReference type="PIRSR" id="PIRSR002417-50"/>
    </source>
</evidence>
<dbReference type="SMART" id="SM00329">
    <property type="entry name" value="BPI2"/>
    <property type="match status" value="1"/>
</dbReference>
<evidence type="ECO:0000256" key="5">
    <source>
        <dbReference type="ARBA" id="ARBA00023180"/>
    </source>
</evidence>
<feature type="domain" description="Lipid-binding serum glycoprotein C-terminal" evidence="10">
    <location>
        <begin position="261"/>
        <end position="462"/>
    </location>
</feature>
<feature type="chain" id="PRO_5041427785" description="Bactericidal permeability-increasing protein" evidence="8">
    <location>
        <begin position="20"/>
        <end position="483"/>
    </location>
</feature>
<dbReference type="Gene3D" id="3.15.10.10">
    <property type="entry name" value="Bactericidal permeability-increasing protein, domain 1"/>
    <property type="match status" value="1"/>
</dbReference>
<dbReference type="PANTHER" id="PTHR10504">
    <property type="entry name" value="BACTERICIDAL PERMEABILITY-INCREASING BPI PROTEIN-RELATED"/>
    <property type="match status" value="1"/>
</dbReference>
<dbReference type="InterPro" id="IPR017942">
    <property type="entry name" value="Lipid-bd_serum_glycop_N"/>
</dbReference>
<dbReference type="Pfam" id="PF02886">
    <property type="entry name" value="LBP_BPI_CETP_C"/>
    <property type="match status" value="1"/>
</dbReference>
<dbReference type="InterPro" id="IPR030675">
    <property type="entry name" value="BPI/LBP"/>
</dbReference>
<sequence length="483" mass="53005">MKVCGFLFLLSLFTPRLDAKPGIKVKITQKGLDYGKQLGIDFLEQRLKEQTFANVSGQETYGYSGVDYTLSEIKFDAVEFPNASVSLIPGTGINLEIKDAAATVSAHWRVRSWLLNSGTLTVHILGVSLAAVVSVSRDNASHAVLLIESCEAKVDSIDIELDKDASWLYKYFVNHLEKPICDSLSKNICPFIGSEIEKINAELREHKVQAQIDSFAQVDYSLVNSPVISDTSINFDIKGTISPVGNDLETPFKPAPFNIPDENNSMLQIGISEYFLQSASLVYYAAGAFDVSIAKELSSYFRLTTNSFGTIIPKIARSYKTPCPVILDLKPTAAPVIRLHNGSAVLEIAGSMEVLVVLKNSTTQSMFTLSITAKTHASLNIFEQKLIPSLCLDSFHLSLTHSNVGFFKVSLLKNFMSYILRNGVIPAANGKLKEGLPLSKMDSMMLVEPVVTVHQGYLLISTDLEYDEEGDQADSEGFFVIDA</sequence>
<dbReference type="EMBL" id="OX395135">
    <property type="protein sequence ID" value="CAI5786125.1"/>
    <property type="molecule type" value="Genomic_DNA"/>
</dbReference>
<feature type="disulfide bond" evidence="6">
    <location>
        <begin position="150"/>
        <end position="189"/>
    </location>
</feature>
<evidence type="ECO:0000256" key="8">
    <source>
        <dbReference type="SAM" id="SignalP"/>
    </source>
</evidence>
<comment type="domain">
    <text evidence="7">The N-terminal region may be exposed to the interior of the granule, whereas the C-terminal portion may be embedded in the membrane. During phagocytosis and degranulation, proteases may be released and activated and cleave BPI at the junction of the N- and C-terminal portions of the molecule, providing controlled release of the N-terminal antibacterial fragment when bacteria are ingested.</text>
</comment>
<keyword evidence="7" id="KW-0399">Innate immunity</keyword>
<dbReference type="Pfam" id="PF01273">
    <property type="entry name" value="LBP_BPI_CETP"/>
    <property type="match status" value="1"/>
</dbReference>
<dbReference type="PANTHER" id="PTHR10504:SF17">
    <property type="entry name" value="BPI FOLD-CONTAINING FAMILY C PROTEIN"/>
    <property type="match status" value="1"/>
</dbReference>
<keyword evidence="12" id="KW-1185">Reference proteome</keyword>
<comment type="similarity">
    <text evidence="2">Belongs to the BPI/LBP/Plunc superfamily. BPI/LBP family.</text>
</comment>
<evidence type="ECO:0000256" key="4">
    <source>
        <dbReference type="ARBA" id="ARBA00023157"/>
    </source>
</evidence>
<dbReference type="SUPFAM" id="SSF55394">
    <property type="entry name" value="Bactericidal permeability-increasing protein, BPI"/>
    <property type="match status" value="2"/>
</dbReference>
<keyword evidence="7" id="KW-0391">Immunity</keyword>
<reference evidence="11" key="1">
    <citation type="submission" date="2022-12" db="EMBL/GenBank/DDBJ databases">
        <authorList>
            <person name="Alioto T."/>
            <person name="Alioto T."/>
            <person name="Gomez Garrido J."/>
        </authorList>
    </citation>
    <scope>NUCLEOTIDE SEQUENCE</scope>
</reference>
<dbReference type="InterPro" id="IPR017943">
    <property type="entry name" value="Bactericidal_perm-incr_a/b_dom"/>
</dbReference>
<keyword evidence="7" id="KW-0929">Antimicrobial</keyword>
<dbReference type="FunFam" id="3.15.20.10:FF:000001">
    <property type="entry name" value="Phospholipid transfer protein"/>
    <property type="match status" value="1"/>
</dbReference>
<keyword evidence="7 8" id="KW-0732">Signal</keyword>
<dbReference type="GO" id="GO:0008289">
    <property type="term" value="F:lipid binding"/>
    <property type="evidence" value="ECO:0007669"/>
    <property type="project" value="InterPro"/>
</dbReference>
<comment type="subcellular location">
    <subcellularLocation>
        <location evidence="1 7">Secreted</location>
    </subcellularLocation>
</comment>
<feature type="domain" description="Lipid-binding serum glycoprotein N-terminal" evidence="9">
    <location>
        <begin position="26"/>
        <end position="246"/>
    </location>
</feature>
<evidence type="ECO:0000256" key="7">
    <source>
        <dbReference type="RuleBase" id="RU369039"/>
    </source>
</evidence>
<name>A0AA35KXJ0_9SAUR</name>
<keyword evidence="4 6" id="KW-1015">Disulfide bond</keyword>
<evidence type="ECO:0000256" key="2">
    <source>
        <dbReference type="ARBA" id="ARBA00007292"/>
    </source>
</evidence>
<dbReference type="GO" id="GO:0045087">
    <property type="term" value="P:innate immune response"/>
    <property type="evidence" value="ECO:0007669"/>
    <property type="project" value="UniProtKB-UniRule"/>
</dbReference>
<feature type="signal peptide" evidence="8">
    <location>
        <begin position="1"/>
        <end position="19"/>
    </location>
</feature>
<comment type="function">
    <text evidence="7">The cytotoxic action of BPI is limited to many species of Gram-negative bacteria; this specificity may be explained by a strong affinity of the very basic N-terminal half for the negatively charged lipopolysaccharides that are unique to the Gram-negative bacterial outer envelope.</text>
</comment>
<dbReference type="PIRSF" id="PIRSF002417">
    <property type="entry name" value="Lipid_binding_protein"/>
    <property type="match status" value="1"/>
</dbReference>
<dbReference type="SMART" id="SM00328">
    <property type="entry name" value="BPI1"/>
    <property type="match status" value="1"/>
</dbReference>
<dbReference type="InterPro" id="IPR001124">
    <property type="entry name" value="Lipid-bd_serum_glycop_C"/>
</dbReference>
<proteinExistence type="inferred from homology"/>
<dbReference type="InterPro" id="IPR032942">
    <property type="entry name" value="BPI/LBP/Plunc"/>
</dbReference>